<evidence type="ECO:0000313" key="1">
    <source>
        <dbReference type="EMBL" id="MEF3366988.1"/>
    </source>
</evidence>
<accession>A0ABU7XHX2</accession>
<proteinExistence type="predicted"/>
<reference evidence="1 2" key="1">
    <citation type="submission" date="2024-02" db="EMBL/GenBank/DDBJ databases">
        <authorList>
            <person name="Grouzdev D."/>
        </authorList>
    </citation>
    <scope>NUCLEOTIDE SEQUENCE [LARGE SCALE GENOMIC DNA]</scope>
    <source>
        <strain evidence="1 2">9N</strain>
    </source>
</reference>
<dbReference type="Proteomes" id="UP001350748">
    <property type="component" value="Unassembled WGS sequence"/>
</dbReference>
<gene>
    <name evidence="1" type="ORF">V3H18_10625</name>
</gene>
<organism evidence="1 2">
    <name type="scientific">Methylocystis borbori</name>
    <dbReference type="NCBI Taxonomy" id="3118750"/>
    <lineage>
        <taxon>Bacteria</taxon>
        <taxon>Pseudomonadati</taxon>
        <taxon>Pseudomonadota</taxon>
        <taxon>Alphaproteobacteria</taxon>
        <taxon>Hyphomicrobiales</taxon>
        <taxon>Methylocystaceae</taxon>
        <taxon>Methylocystis</taxon>
    </lineage>
</organism>
<dbReference type="RefSeq" id="WP_332082017.1">
    <property type="nucleotide sequence ID" value="NZ_JAZHYN010000029.1"/>
</dbReference>
<keyword evidence="2" id="KW-1185">Reference proteome</keyword>
<protein>
    <submittedName>
        <fullName evidence="1">Uncharacterized protein</fullName>
    </submittedName>
</protein>
<evidence type="ECO:0000313" key="2">
    <source>
        <dbReference type="Proteomes" id="UP001350748"/>
    </source>
</evidence>
<comment type="caution">
    <text evidence="1">The sequence shown here is derived from an EMBL/GenBank/DDBJ whole genome shotgun (WGS) entry which is preliminary data.</text>
</comment>
<name>A0ABU7XHX2_9HYPH</name>
<dbReference type="EMBL" id="JAZHYN010000029">
    <property type="protein sequence ID" value="MEF3366988.1"/>
    <property type="molecule type" value="Genomic_DNA"/>
</dbReference>
<sequence>MLIEEAHSLESLCAGLQNIDIAVPGRGKGRENKHRERWTICRLVATLAANEQLRFPLSLDRRSPPHPDYLLSLNSSAIGVEVTEATYHDYSRCLDLLGSEYPLACLDVGLFVPARYDASGNRIPVPESVYRSQLEQNTLVSEGWSSPEPDWVRAIRASIDSKQARLLKYYQHASVTNWLAIKSNLPCEGIELKKAMNALCDELKSYWQEPRHFEQIFIERGDVIISISSRGWTRFEVNNLWEAANGTSELNA</sequence>